<evidence type="ECO:0000313" key="12">
    <source>
        <dbReference type="Proteomes" id="UP000799118"/>
    </source>
</evidence>
<evidence type="ECO:0000259" key="9">
    <source>
        <dbReference type="PROSITE" id="PS50280"/>
    </source>
</evidence>
<evidence type="ECO:0000256" key="2">
    <source>
        <dbReference type="ARBA" id="ARBA00022454"/>
    </source>
</evidence>
<keyword evidence="12" id="KW-1185">Reference proteome</keyword>
<feature type="compositionally biased region" description="Acidic residues" evidence="8">
    <location>
        <begin position="492"/>
        <end position="501"/>
    </location>
</feature>
<dbReference type="OrthoDB" id="308383at2759"/>
<keyword evidence="2" id="KW-0158">Chromosome</keyword>
<organism evidence="11 12">
    <name type="scientific">Gymnopus androsaceus JB14</name>
    <dbReference type="NCBI Taxonomy" id="1447944"/>
    <lineage>
        <taxon>Eukaryota</taxon>
        <taxon>Fungi</taxon>
        <taxon>Dikarya</taxon>
        <taxon>Basidiomycota</taxon>
        <taxon>Agaricomycotina</taxon>
        <taxon>Agaricomycetes</taxon>
        <taxon>Agaricomycetidae</taxon>
        <taxon>Agaricales</taxon>
        <taxon>Marasmiineae</taxon>
        <taxon>Omphalotaceae</taxon>
        <taxon>Gymnopus</taxon>
    </lineage>
</organism>
<feature type="domain" description="SET" evidence="9">
    <location>
        <begin position="315"/>
        <end position="490"/>
    </location>
</feature>
<protein>
    <submittedName>
        <fullName evidence="11">SET domain-containing protein</fullName>
    </submittedName>
</protein>
<feature type="region of interest" description="Disordered" evidence="8">
    <location>
        <begin position="48"/>
        <end position="118"/>
    </location>
</feature>
<evidence type="ECO:0000256" key="3">
    <source>
        <dbReference type="ARBA" id="ARBA00022603"/>
    </source>
</evidence>
<feature type="compositionally biased region" description="Basic residues" evidence="8">
    <location>
        <begin position="511"/>
        <end position="530"/>
    </location>
</feature>
<name>A0A6A4I557_9AGAR</name>
<dbReference type="GO" id="GO:0005694">
    <property type="term" value="C:chromosome"/>
    <property type="evidence" value="ECO:0007669"/>
    <property type="project" value="UniProtKB-SubCell"/>
</dbReference>
<evidence type="ECO:0000256" key="7">
    <source>
        <dbReference type="ARBA" id="ARBA00022833"/>
    </source>
</evidence>
<dbReference type="AlphaFoldDB" id="A0A6A4I557"/>
<keyword evidence="6" id="KW-0479">Metal-binding</keyword>
<accession>A0A6A4I557</accession>
<keyword evidence="3" id="KW-0489">Methyltransferase</keyword>
<dbReference type="Proteomes" id="UP000799118">
    <property type="component" value="Unassembled WGS sequence"/>
</dbReference>
<proteinExistence type="predicted"/>
<evidence type="ECO:0000256" key="8">
    <source>
        <dbReference type="SAM" id="MobiDB-lite"/>
    </source>
</evidence>
<comment type="subcellular location">
    <subcellularLocation>
        <location evidence="1">Chromosome</location>
    </subcellularLocation>
</comment>
<dbReference type="InterPro" id="IPR001214">
    <property type="entry name" value="SET_dom"/>
</dbReference>
<dbReference type="Gene3D" id="2.170.270.10">
    <property type="entry name" value="SET domain"/>
    <property type="match status" value="1"/>
</dbReference>
<feature type="compositionally biased region" description="Low complexity" evidence="8">
    <location>
        <begin position="132"/>
        <end position="143"/>
    </location>
</feature>
<sequence>MQMNGNDDDDSDYSEVRFFFDPLAVVIKLSFPSILDIQRHVEHMVDVRNEPGSPLSSVSSMARAVDLTEPMVEVPVTDTELPERSRSSSSQASTTDVAKRRWPSRNTKSRRASSSYSSVSEYDRTLLGNYDSTSSASSIANESPPRSTTPEDEKDHLPPLSYGGLPVFTWARRRASLRYEPPRYRLSKDLSHVMHDYINAYDPGVRNHPQMQEVYEWMIQENTCLDEPDAPVIKVINQTETALTEPTPPWEFVYTNEMWLGQDVSPPSRENLVACDCEGKCTRNTCKCWKKQEAQTADFDVKGFMYDQNGLLKRNGLPVFECNSLCNCGEECKNRVVSQGRKSERIPKGMFIGIYSGELLGHAESEERAVKYDEFGRTYLFDIDWWYITAEVEAKEAKEKKDAAQMAAENGPEPTSDLTLCNTGEKRRPSKYTVDAYHAGNFTRFLNHSCDPNAALTPVYIDEADIERPLLTIFSKREIKMNEEITFSYSGDPDEDSDNEEMLPLPQTPRRGQKGKNAHKPLATPKKKGKKGDARVHVDCECKSLRCKGTIWRYD</sequence>
<feature type="region of interest" description="Disordered" evidence="8">
    <location>
        <begin position="488"/>
        <end position="532"/>
    </location>
</feature>
<evidence type="ECO:0000313" key="11">
    <source>
        <dbReference type="EMBL" id="KAE9407082.1"/>
    </source>
</evidence>
<dbReference type="GO" id="GO:0005634">
    <property type="term" value="C:nucleus"/>
    <property type="evidence" value="ECO:0007669"/>
    <property type="project" value="InterPro"/>
</dbReference>
<gene>
    <name evidence="11" type="ORF">BT96DRAFT_1014478</name>
</gene>
<evidence type="ECO:0000256" key="4">
    <source>
        <dbReference type="ARBA" id="ARBA00022679"/>
    </source>
</evidence>
<evidence type="ECO:0000256" key="1">
    <source>
        <dbReference type="ARBA" id="ARBA00004286"/>
    </source>
</evidence>
<keyword evidence="5" id="KW-0949">S-adenosyl-L-methionine</keyword>
<dbReference type="PROSITE" id="PS50280">
    <property type="entry name" value="SET"/>
    <property type="match status" value="1"/>
</dbReference>
<feature type="compositionally biased region" description="Basic residues" evidence="8">
    <location>
        <begin position="100"/>
        <end position="111"/>
    </location>
</feature>
<dbReference type="Pfam" id="PF00856">
    <property type="entry name" value="SET"/>
    <property type="match status" value="1"/>
</dbReference>
<keyword evidence="4" id="KW-0808">Transferase</keyword>
<feature type="domain" description="Pre-SET" evidence="10">
    <location>
        <begin position="273"/>
        <end position="340"/>
    </location>
</feature>
<dbReference type="SMART" id="SM00317">
    <property type="entry name" value="SET"/>
    <property type="match status" value="1"/>
</dbReference>
<dbReference type="InterPro" id="IPR050973">
    <property type="entry name" value="H3K9_Histone-Lys_N-MTase"/>
</dbReference>
<dbReference type="SUPFAM" id="SSF82199">
    <property type="entry name" value="SET domain"/>
    <property type="match status" value="1"/>
</dbReference>
<feature type="region of interest" description="Disordered" evidence="8">
    <location>
        <begin position="130"/>
        <end position="160"/>
    </location>
</feature>
<dbReference type="EMBL" id="ML769398">
    <property type="protein sequence ID" value="KAE9407082.1"/>
    <property type="molecule type" value="Genomic_DNA"/>
</dbReference>
<evidence type="ECO:0000259" key="10">
    <source>
        <dbReference type="PROSITE" id="PS50867"/>
    </source>
</evidence>
<dbReference type="Pfam" id="PF05033">
    <property type="entry name" value="Pre-SET"/>
    <property type="match status" value="1"/>
</dbReference>
<reference evidence="11" key="1">
    <citation type="journal article" date="2019" name="Environ. Microbiol.">
        <title>Fungal ecological strategies reflected in gene transcription - a case study of two litter decomposers.</title>
        <authorList>
            <person name="Barbi F."/>
            <person name="Kohler A."/>
            <person name="Barry K."/>
            <person name="Baskaran P."/>
            <person name="Daum C."/>
            <person name="Fauchery L."/>
            <person name="Ihrmark K."/>
            <person name="Kuo A."/>
            <person name="LaButti K."/>
            <person name="Lipzen A."/>
            <person name="Morin E."/>
            <person name="Grigoriev I.V."/>
            <person name="Henrissat B."/>
            <person name="Lindahl B."/>
            <person name="Martin F."/>
        </authorList>
    </citation>
    <scope>NUCLEOTIDE SEQUENCE</scope>
    <source>
        <strain evidence="11">JB14</strain>
    </source>
</reference>
<dbReference type="GO" id="GO:0042054">
    <property type="term" value="F:histone methyltransferase activity"/>
    <property type="evidence" value="ECO:0007669"/>
    <property type="project" value="InterPro"/>
</dbReference>
<dbReference type="PANTHER" id="PTHR46223">
    <property type="entry name" value="HISTONE-LYSINE N-METHYLTRANSFERASE SUV39H"/>
    <property type="match status" value="1"/>
</dbReference>
<evidence type="ECO:0000256" key="5">
    <source>
        <dbReference type="ARBA" id="ARBA00022691"/>
    </source>
</evidence>
<dbReference type="PANTHER" id="PTHR46223:SF3">
    <property type="entry name" value="HISTONE-LYSINE N-METHYLTRANSFERASE SET-23"/>
    <property type="match status" value="1"/>
</dbReference>
<dbReference type="GO" id="GO:0032259">
    <property type="term" value="P:methylation"/>
    <property type="evidence" value="ECO:0007669"/>
    <property type="project" value="UniProtKB-KW"/>
</dbReference>
<keyword evidence="7" id="KW-0862">Zinc</keyword>
<evidence type="ECO:0000256" key="6">
    <source>
        <dbReference type="ARBA" id="ARBA00022723"/>
    </source>
</evidence>
<dbReference type="SMART" id="SM00468">
    <property type="entry name" value="PreSET"/>
    <property type="match status" value="1"/>
</dbReference>
<dbReference type="InterPro" id="IPR007728">
    <property type="entry name" value="Pre-SET_dom"/>
</dbReference>
<dbReference type="GO" id="GO:0008270">
    <property type="term" value="F:zinc ion binding"/>
    <property type="evidence" value="ECO:0007669"/>
    <property type="project" value="InterPro"/>
</dbReference>
<dbReference type="InterPro" id="IPR046341">
    <property type="entry name" value="SET_dom_sf"/>
</dbReference>
<dbReference type="PROSITE" id="PS50867">
    <property type="entry name" value="PRE_SET"/>
    <property type="match status" value="1"/>
</dbReference>